<reference evidence="1" key="1">
    <citation type="journal article" date="2014" name="Int. J. Syst. Evol. Microbiol.">
        <title>Complete genome of a new Firmicutes species belonging to the dominant human colonic microbiota ('Ruminococcus bicirculans') reveals two chromosomes and a selective capacity to utilize plant glucans.</title>
        <authorList>
            <consortium name="NISC Comparative Sequencing Program"/>
            <person name="Wegmann U."/>
            <person name="Louis P."/>
            <person name="Goesmann A."/>
            <person name="Henrissat B."/>
            <person name="Duncan S.H."/>
            <person name="Flint H.J."/>
        </authorList>
    </citation>
    <scope>NUCLEOTIDE SEQUENCE</scope>
    <source>
        <strain evidence="1">CECT 7703</strain>
    </source>
</reference>
<gene>
    <name evidence="1" type="ORF">QWZ03_03650</name>
</gene>
<accession>A0ABT8B1I3</accession>
<keyword evidence="2" id="KW-1185">Reference proteome</keyword>
<dbReference type="PANTHER" id="PTHR48100">
    <property type="entry name" value="BROAD-SPECIFICITY PHOSPHATASE YOR283W-RELATED"/>
    <property type="match status" value="1"/>
</dbReference>
<dbReference type="Pfam" id="PF00300">
    <property type="entry name" value="His_Phos_1"/>
    <property type="match status" value="1"/>
</dbReference>
<dbReference type="InterPro" id="IPR029033">
    <property type="entry name" value="His_PPase_superfam"/>
</dbReference>
<evidence type="ECO:0000313" key="2">
    <source>
        <dbReference type="Proteomes" id="UP001180081"/>
    </source>
</evidence>
<dbReference type="Proteomes" id="UP001180081">
    <property type="component" value="Unassembled WGS sequence"/>
</dbReference>
<comment type="caution">
    <text evidence="1">The sequence shown here is derived from an EMBL/GenBank/DDBJ whole genome shotgun (WGS) entry which is preliminary data.</text>
</comment>
<organism evidence="1 2">
    <name type="scientific">Chitinimonas viridis</name>
    <dbReference type="NCBI Taxonomy" id="664880"/>
    <lineage>
        <taxon>Bacteria</taxon>
        <taxon>Pseudomonadati</taxon>
        <taxon>Pseudomonadota</taxon>
        <taxon>Betaproteobacteria</taxon>
        <taxon>Neisseriales</taxon>
        <taxon>Chitinibacteraceae</taxon>
        <taxon>Chitinimonas</taxon>
    </lineage>
</organism>
<name>A0ABT8B1I3_9NEIS</name>
<dbReference type="SMART" id="SM00855">
    <property type="entry name" value="PGAM"/>
    <property type="match status" value="1"/>
</dbReference>
<protein>
    <submittedName>
        <fullName evidence="1">Histidine phosphatase family protein</fullName>
    </submittedName>
</protein>
<dbReference type="EMBL" id="JAUFPU010000003">
    <property type="protein sequence ID" value="MDN3575865.1"/>
    <property type="molecule type" value="Genomic_DNA"/>
</dbReference>
<sequence length="209" mass="22612">MLVLARHAEPMSVVREAHLPLLADAENGLTASGWAAATALAEALAGLGGECLLYASPIRRASETATCVAERLQVPIQYEASLAERSFDAFPQLTGRLSQQLQEDGLLAPECSLMGEESVAQHRARVASWFGHLQQQLLAHPDRHVIVVCHGGTIEHLMGLILHAPVAALARYYLPCDCAHFHQLSTAMLGGQLAFTLEGLNRPRLRLRG</sequence>
<proteinExistence type="predicted"/>
<reference evidence="1" key="2">
    <citation type="submission" date="2023-06" db="EMBL/GenBank/DDBJ databases">
        <authorList>
            <person name="Lucena T."/>
            <person name="Sun Q."/>
        </authorList>
    </citation>
    <scope>NUCLEOTIDE SEQUENCE</scope>
    <source>
        <strain evidence="1">CECT 7703</strain>
    </source>
</reference>
<dbReference type="Gene3D" id="3.40.50.1240">
    <property type="entry name" value="Phosphoglycerate mutase-like"/>
    <property type="match status" value="1"/>
</dbReference>
<dbReference type="InterPro" id="IPR050275">
    <property type="entry name" value="PGM_Phosphatase"/>
</dbReference>
<dbReference type="SUPFAM" id="SSF53254">
    <property type="entry name" value="Phosphoglycerate mutase-like"/>
    <property type="match status" value="1"/>
</dbReference>
<dbReference type="PANTHER" id="PTHR48100:SF1">
    <property type="entry name" value="HISTIDINE PHOSPHATASE FAMILY PROTEIN-RELATED"/>
    <property type="match status" value="1"/>
</dbReference>
<dbReference type="InterPro" id="IPR013078">
    <property type="entry name" value="His_Pase_superF_clade-1"/>
</dbReference>
<evidence type="ECO:0000313" key="1">
    <source>
        <dbReference type="EMBL" id="MDN3575865.1"/>
    </source>
</evidence>
<dbReference type="RefSeq" id="WP_290331507.1">
    <property type="nucleotide sequence ID" value="NZ_JAUFPU010000003.1"/>
</dbReference>